<keyword evidence="1" id="KW-0472">Membrane</keyword>
<name>A0A445G4R3_GLYSO</name>
<dbReference type="AlphaFoldDB" id="A0A445G4R3"/>
<keyword evidence="3" id="KW-1185">Reference proteome</keyword>
<evidence type="ECO:0000313" key="3">
    <source>
        <dbReference type="Proteomes" id="UP000289340"/>
    </source>
</evidence>
<sequence>MLKTHSQKNLVYKYKLRTGIWEATQSRVCCCLVEQCNTRMAGTLFRLFVILLGLSHLMCLKAVPVTRTENLMQGPQVHLTLENNYKVITERNLHWEEQPITERMELELHDYSPSGPNGRHTPRAP</sequence>
<reference evidence="2 3" key="1">
    <citation type="submission" date="2018-09" db="EMBL/GenBank/DDBJ databases">
        <title>A high-quality reference genome of wild soybean provides a powerful tool to mine soybean genomes.</title>
        <authorList>
            <person name="Xie M."/>
            <person name="Chung C.Y.L."/>
            <person name="Li M.-W."/>
            <person name="Wong F.-L."/>
            <person name="Chan T.-F."/>
            <person name="Lam H.-M."/>
        </authorList>
    </citation>
    <scope>NUCLEOTIDE SEQUENCE [LARGE SCALE GENOMIC DNA]</scope>
    <source>
        <strain evidence="3">cv. W05</strain>
        <tissue evidence="2">Hypocotyl of etiolated seedlings</tissue>
    </source>
</reference>
<accession>A0A445G4R3</accession>
<dbReference type="SMR" id="A0A445G4R3"/>
<evidence type="ECO:0000313" key="2">
    <source>
        <dbReference type="EMBL" id="RZB56187.1"/>
    </source>
</evidence>
<protein>
    <submittedName>
        <fullName evidence="2">Uncharacterized protein</fullName>
    </submittedName>
</protein>
<dbReference type="PANTHER" id="PTHR33474">
    <property type="entry name" value="TRANSMEMBRANE PROTEIN"/>
    <property type="match status" value="1"/>
</dbReference>
<comment type="caution">
    <text evidence="2">The sequence shown here is derived from an EMBL/GenBank/DDBJ whole genome shotgun (WGS) entry which is preliminary data.</text>
</comment>
<dbReference type="EMBL" id="QZWG01000017">
    <property type="protein sequence ID" value="RZB56187.1"/>
    <property type="molecule type" value="Genomic_DNA"/>
</dbReference>
<gene>
    <name evidence="2" type="ORF">D0Y65_045411</name>
</gene>
<evidence type="ECO:0000256" key="1">
    <source>
        <dbReference type="SAM" id="Phobius"/>
    </source>
</evidence>
<keyword evidence="1" id="KW-1133">Transmembrane helix</keyword>
<proteinExistence type="predicted"/>
<dbReference type="Proteomes" id="UP000289340">
    <property type="component" value="Chromosome 17"/>
</dbReference>
<dbReference type="Gramene" id="XM_028354186.1">
    <property type="protein sequence ID" value="XP_028209987.1"/>
    <property type="gene ID" value="LOC114392927"/>
</dbReference>
<keyword evidence="1" id="KW-0812">Transmembrane</keyword>
<dbReference type="PANTHER" id="PTHR33474:SF2">
    <property type="entry name" value="TRANSMEMBRANE PROTEIN"/>
    <property type="match status" value="1"/>
</dbReference>
<organism evidence="2 3">
    <name type="scientific">Glycine soja</name>
    <name type="common">Wild soybean</name>
    <dbReference type="NCBI Taxonomy" id="3848"/>
    <lineage>
        <taxon>Eukaryota</taxon>
        <taxon>Viridiplantae</taxon>
        <taxon>Streptophyta</taxon>
        <taxon>Embryophyta</taxon>
        <taxon>Tracheophyta</taxon>
        <taxon>Spermatophyta</taxon>
        <taxon>Magnoliopsida</taxon>
        <taxon>eudicotyledons</taxon>
        <taxon>Gunneridae</taxon>
        <taxon>Pentapetalae</taxon>
        <taxon>rosids</taxon>
        <taxon>fabids</taxon>
        <taxon>Fabales</taxon>
        <taxon>Fabaceae</taxon>
        <taxon>Papilionoideae</taxon>
        <taxon>50 kb inversion clade</taxon>
        <taxon>NPAAA clade</taxon>
        <taxon>indigoferoid/millettioid clade</taxon>
        <taxon>Phaseoleae</taxon>
        <taxon>Glycine</taxon>
        <taxon>Glycine subgen. Soja</taxon>
    </lineage>
</organism>
<feature type="transmembrane region" description="Helical" evidence="1">
    <location>
        <begin position="44"/>
        <end position="63"/>
    </location>
</feature>